<gene>
    <name evidence="1" type="ORF">EPA93_14315</name>
</gene>
<dbReference type="KEGG" id="kbs:EPA93_14315"/>
<dbReference type="Proteomes" id="UP000290365">
    <property type="component" value="Chromosome"/>
</dbReference>
<reference evidence="1 2" key="1">
    <citation type="submission" date="2019-01" db="EMBL/GenBank/DDBJ databases">
        <title>Ktedonosporobacter rubrisoli SCAWS-G2.</title>
        <authorList>
            <person name="Huang Y."/>
            <person name="Yan B."/>
        </authorList>
    </citation>
    <scope>NUCLEOTIDE SEQUENCE [LARGE SCALE GENOMIC DNA]</scope>
    <source>
        <strain evidence="1 2">SCAWS-G2</strain>
    </source>
</reference>
<dbReference type="RefSeq" id="WP_129888173.1">
    <property type="nucleotide sequence ID" value="NZ_CP035758.1"/>
</dbReference>
<dbReference type="EMBL" id="CP035758">
    <property type="protein sequence ID" value="QBD77110.1"/>
    <property type="molecule type" value="Genomic_DNA"/>
</dbReference>
<proteinExistence type="predicted"/>
<keyword evidence="2" id="KW-1185">Reference proteome</keyword>
<accession>A0A4P6JPN7</accession>
<name>A0A4P6JPN7_KTERU</name>
<evidence type="ECO:0000313" key="1">
    <source>
        <dbReference type="EMBL" id="QBD77110.1"/>
    </source>
</evidence>
<sequence>MRSDGGYFLLEETDDTRDFGTLGRVTKSLHRVVEWACLAQEHRTSGPTALMSQFRGKKLSRKYPPSDRTVLLFTTVY</sequence>
<protein>
    <submittedName>
        <fullName evidence="1">Uncharacterized protein</fullName>
    </submittedName>
</protein>
<evidence type="ECO:0000313" key="2">
    <source>
        <dbReference type="Proteomes" id="UP000290365"/>
    </source>
</evidence>
<dbReference type="AlphaFoldDB" id="A0A4P6JPN7"/>
<organism evidence="1 2">
    <name type="scientific">Ktedonosporobacter rubrisoli</name>
    <dbReference type="NCBI Taxonomy" id="2509675"/>
    <lineage>
        <taxon>Bacteria</taxon>
        <taxon>Bacillati</taxon>
        <taxon>Chloroflexota</taxon>
        <taxon>Ktedonobacteria</taxon>
        <taxon>Ktedonobacterales</taxon>
        <taxon>Ktedonosporobacteraceae</taxon>
        <taxon>Ktedonosporobacter</taxon>
    </lineage>
</organism>